<keyword evidence="1" id="KW-0732">Signal</keyword>
<feature type="domain" description="Ice-binding protein C-terminal" evidence="2">
    <location>
        <begin position="146"/>
        <end position="171"/>
    </location>
</feature>
<dbReference type="EMBL" id="JAXCLA010000004">
    <property type="protein sequence ID" value="MDY0745739.1"/>
    <property type="molecule type" value="Genomic_DNA"/>
</dbReference>
<reference evidence="3 4" key="1">
    <citation type="submission" date="2023-11" db="EMBL/GenBank/DDBJ databases">
        <title>Paucibacter sp. nov., isolated from fresh soil in Korea.</title>
        <authorList>
            <person name="Le N.T.T."/>
        </authorList>
    </citation>
    <scope>NUCLEOTIDE SEQUENCE [LARGE SCALE GENOMIC DNA]</scope>
    <source>
        <strain evidence="3 4">R3-3</strain>
    </source>
</reference>
<gene>
    <name evidence="3" type="ORF">SNE35_14560</name>
</gene>
<evidence type="ECO:0000313" key="3">
    <source>
        <dbReference type="EMBL" id="MDY0745739.1"/>
    </source>
</evidence>
<sequence>MKLSRMVAGLVAATVISFATSAAQASTYQFTLTGDYSATWELPSTLSPGQFNALDGVFFYLFGVDGTFQGIDGPANLEFYNDSVHGGLDIAGAVIAPTLLSTTGAQLYTGTETDTVTFNLGTFVLDDFYATGKTYSLTVTDLNAAPVPEPGSMAMLLGGLGLVGAASARRRNGRVATA</sequence>
<protein>
    <submittedName>
        <fullName evidence="3">PEP-CTERM sorting domain-containing protein</fullName>
    </submittedName>
</protein>
<keyword evidence="4" id="KW-1185">Reference proteome</keyword>
<organism evidence="3 4">
    <name type="scientific">Roseateles agri</name>
    <dbReference type="NCBI Taxonomy" id="3098619"/>
    <lineage>
        <taxon>Bacteria</taxon>
        <taxon>Pseudomonadati</taxon>
        <taxon>Pseudomonadota</taxon>
        <taxon>Betaproteobacteria</taxon>
        <taxon>Burkholderiales</taxon>
        <taxon>Sphaerotilaceae</taxon>
        <taxon>Roseateles</taxon>
    </lineage>
</organism>
<feature type="signal peptide" evidence="1">
    <location>
        <begin position="1"/>
        <end position="25"/>
    </location>
</feature>
<evidence type="ECO:0000313" key="4">
    <source>
        <dbReference type="Proteomes" id="UP001285263"/>
    </source>
</evidence>
<evidence type="ECO:0000256" key="1">
    <source>
        <dbReference type="SAM" id="SignalP"/>
    </source>
</evidence>
<proteinExistence type="predicted"/>
<name>A0ABU5DKF1_9BURK</name>
<feature type="chain" id="PRO_5046433425" evidence="1">
    <location>
        <begin position="26"/>
        <end position="178"/>
    </location>
</feature>
<evidence type="ECO:0000259" key="2">
    <source>
        <dbReference type="Pfam" id="PF07589"/>
    </source>
</evidence>
<dbReference type="NCBIfam" id="TIGR02595">
    <property type="entry name" value="PEP_CTERM"/>
    <property type="match status" value="1"/>
</dbReference>
<accession>A0ABU5DKF1</accession>
<comment type="caution">
    <text evidence="3">The sequence shown here is derived from an EMBL/GenBank/DDBJ whole genome shotgun (WGS) entry which is preliminary data.</text>
</comment>
<dbReference type="InterPro" id="IPR013424">
    <property type="entry name" value="Ice-binding_C"/>
</dbReference>
<dbReference type="Pfam" id="PF07589">
    <property type="entry name" value="PEP-CTERM"/>
    <property type="match status" value="1"/>
</dbReference>
<dbReference type="Proteomes" id="UP001285263">
    <property type="component" value="Unassembled WGS sequence"/>
</dbReference>